<evidence type="ECO:0000256" key="1">
    <source>
        <dbReference type="ARBA" id="ARBA00004141"/>
    </source>
</evidence>
<dbReference type="PANTHER" id="PTHR12050:SF0">
    <property type="entry name" value="RH04491P"/>
    <property type="match status" value="1"/>
</dbReference>
<dbReference type="PANTHER" id="PTHR12050">
    <property type="entry name" value="LEPTIN RECEPTOR-RELATED"/>
    <property type="match status" value="1"/>
</dbReference>
<keyword evidence="7" id="KW-0675">Receptor</keyword>
<protein>
    <submittedName>
        <fullName evidence="7">Leptin receptor-related protein</fullName>
    </submittedName>
</protein>
<dbReference type="EMBL" id="IAAA01010098">
    <property type="protein sequence ID" value="LAA05060.1"/>
    <property type="molecule type" value="mRNA"/>
</dbReference>
<evidence type="ECO:0000256" key="5">
    <source>
        <dbReference type="ARBA" id="ARBA00023136"/>
    </source>
</evidence>
<feature type="transmembrane region" description="Helical" evidence="6">
    <location>
        <begin position="47"/>
        <end position="68"/>
    </location>
</feature>
<feature type="transmembrane region" description="Helical" evidence="6">
    <location>
        <begin position="16"/>
        <end position="35"/>
    </location>
</feature>
<evidence type="ECO:0000256" key="4">
    <source>
        <dbReference type="ARBA" id="ARBA00022989"/>
    </source>
</evidence>
<evidence type="ECO:0000256" key="2">
    <source>
        <dbReference type="ARBA" id="ARBA00005645"/>
    </source>
</evidence>
<name>A0A2L2YCG9_PARTP</name>
<evidence type="ECO:0000313" key="7">
    <source>
        <dbReference type="EMBL" id="LAA05060.1"/>
    </source>
</evidence>
<dbReference type="GO" id="GO:0016020">
    <property type="term" value="C:membrane"/>
    <property type="evidence" value="ECO:0007669"/>
    <property type="project" value="UniProtKB-SubCell"/>
</dbReference>
<dbReference type="Pfam" id="PF04133">
    <property type="entry name" value="Vps55"/>
    <property type="match status" value="1"/>
</dbReference>
<evidence type="ECO:0000256" key="6">
    <source>
        <dbReference type="SAM" id="Phobius"/>
    </source>
</evidence>
<dbReference type="GO" id="GO:0005768">
    <property type="term" value="C:endosome"/>
    <property type="evidence" value="ECO:0007669"/>
    <property type="project" value="TreeGrafter"/>
</dbReference>
<dbReference type="AlphaFoldDB" id="A0A2L2YCG9"/>
<organism evidence="7">
    <name type="scientific">Parasteatoda tepidariorum</name>
    <name type="common">Common house spider</name>
    <name type="synonym">Achaearanea tepidariorum</name>
    <dbReference type="NCBI Taxonomy" id="114398"/>
    <lineage>
        <taxon>Eukaryota</taxon>
        <taxon>Metazoa</taxon>
        <taxon>Ecdysozoa</taxon>
        <taxon>Arthropoda</taxon>
        <taxon>Chelicerata</taxon>
        <taxon>Arachnida</taxon>
        <taxon>Araneae</taxon>
        <taxon>Araneomorphae</taxon>
        <taxon>Entelegynae</taxon>
        <taxon>Araneoidea</taxon>
        <taxon>Theridiidae</taxon>
        <taxon>Parasteatoda</taxon>
    </lineage>
</organism>
<keyword evidence="4 6" id="KW-1133">Transmembrane helix</keyword>
<dbReference type="OrthoDB" id="14246at2759"/>
<comment type="subcellular location">
    <subcellularLocation>
        <location evidence="1">Membrane</location>
        <topology evidence="1">Multi-pass membrane protein</topology>
    </subcellularLocation>
</comment>
<keyword evidence="3 6" id="KW-0812">Transmembrane</keyword>
<evidence type="ECO:0000256" key="3">
    <source>
        <dbReference type="ARBA" id="ARBA00022692"/>
    </source>
</evidence>
<accession>A0A2L2YCG9</accession>
<dbReference type="InterPro" id="IPR007262">
    <property type="entry name" value="Vps55/LEPROT"/>
</dbReference>
<keyword evidence="5 6" id="KW-0472">Membrane</keyword>
<comment type="similarity">
    <text evidence="2">Belongs to the OB-RGRP/VPS55 family.</text>
</comment>
<reference evidence="7" key="1">
    <citation type="journal article" date="2016" name="Mol. Ecol. Resour.">
        <title>Evaluation of the impact of RNA preservation methods of spiders for de novo transcriptome assembly.</title>
        <authorList>
            <person name="Kono N."/>
            <person name="Nakamura H."/>
            <person name="Ito Y."/>
            <person name="Tomita M."/>
            <person name="Arakawa K."/>
        </authorList>
    </citation>
    <scope>NUCLEOTIDE SEQUENCE</scope>
    <source>
        <tissue evidence="7">Whole body</tissue>
    </source>
</reference>
<feature type="transmembrane region" description="Helical" evidence="6">
    <location>
        <begin position="80"/>
        <end position="106"/>
    </location>
</feature>
<proteinExistence type="evidence at transcript level"/>
<sequence length="113" mass="12368">MTLLVLGCALPQYNNWYPFFVIIFYLLSPIPTLISRRYRDDMGTSNACHELALFITTGIIISAFGLPIVLAEAPSGDPVILWGACGLVFAGNIANFLSIFGFFLGFDKDDAVI</sequence>
<dbReference type="GO" id="GO:0032511">
    <property type="term" value="P:late endosome to vacuole transport via multivesicular body sorting pathway"/>
    <property type="evidence" value="ECO:0007669"/>
    <property type="project" value="TreeGrafter"/>
</dbReference>